<comment type="caution">
    <text evidence="1">The sequence shown here is derived from an EMBL/GenBank/DDBJ whole genome shotgun (WGS) entry which is preliminary data.</text>
</comment>
<reference evidence="1" key="1">
    <citation type="submission" date="2021-05" db="EMBL/GenBank/DDBJ databases">
        <authorList>
            <person name="Pietrasiak N."/>
            <person name="Ward R."/>
            <person name="Stajich J.E."/>
            <person name="Kurbessoian T."/>
        </authorList>
    </citation>
    <scope>NUCLEOTIDE SEQUENCE</scope>
    <source>
        <strain evidence="1">UHER 2000/2452</strain>
    </source>
</reference>
<dbReference type="Proteomes" id="UP000757435">
    <property type="component" value="Unassembled WGS sequence"/>
</dbReference>
<gene>
    <name evidence="1" type="ORF">KME15_18540</name>
</gene>
<dbReference type="InterPro" id="IPR025458">
    <property type="entry name" value="DUF4278"/>
</dbReference>
<dbReference type="EMBL" id="JAHHHD010000024">
    <property type="protein sequence ID" value="MBW4660676.1"/>
    <property type="molecule type" value="Genomic_DNA"/>
</dbReference>
<dbReference type="AlphaFoldDB" id="A0A951QF87"/>
<protein>
    <submittedName>
        <fullName evidence="1">DUF4278 domain-containing protein</fullName>
    </submittedName>
</protein>
<organism evidence="1 2">
    <name type="scientific">Drouetiella hepatica Uher 2000/2452</name>
    <dbReference type="NCBI Taxonomy" id="904376"/>
    <lineage>
        <taxon>Bacteria</taxon>
        <taxon>Bacillati</taxon>
        <taxon>Cyanobacteriota</taxon>
        <taxon>Cyanophyceae</taxon>
        <taxon>Oculatellales</taxon>
        <taxon>Oculatellaceae</taxon>
        <taxon>Drouetiella</taxon>
    </lineage>
</organism>
<accession>A0A951QF87</accession>
<evidence type="ECO:0000313" key="1">
    <source>
        <dbReference type="EMBL" id="MBW4660676.1"/>
    </source>
</evidence>
<evidence type="ECO:0000313" key="2">
    <source>
        <dbReference type="Proteomes" id="UP000757435"/>
    </source>
</evidence>
<sequence>MKLIYRGQTYEYTPGVFNTGNAGRPARQAHRSQAPYSLTYRGVTFEVDPSVPQEVAQLPTHYNLSYRGATYHVGRDRQSIATIAPQVANAASVSIPSTMPRHYIGKVHQANLLENVQRRLKVAQSLGDQRLVELLEAERQQITA</sequence>
<name>A0A951QF87_9CYAN</name>
<reference evidence="1" key="2">
    <citation type="journal article" date="2022" name="Microbiol. Resour. Announc.">
        <title>Metagenome Sequencing to Explore Phylogenomics of Terrestrial Cyanobacteria.</title>
        <authorList>
            <person name="Ward R.D."/>
            <person name="Stajich J.E."/>
            <person name="Johansen J.R."/>
            <person name="Huntemann M."/>
            <person name="Clum A."/>
            <person name="Foster B."/>
            <person name="Foster B."/>
            <person name="Roux S."/>
            <person name="Palaniappan K."/>
            <person name="Varghese N."/>
            <person name="Mukherjee S."/>
            <person name="Reddy T.B.K."/>
            <person name="Daum C."/>
            <person name="Copeland A."/>
            <person name="Chen I.A."/>
            <person name="Ivanova N.N."/>
            <person name="Kyrpides N.C."/>
            <person name="Shapiro N."/>
            <person name="Eloe-Fadrosh E.A."/>
            <person name="Pietrasiak N."/>
        </authorList>
    </citation>
    <scope>NUCLEOTIDE SEQUENCE</scope>
    <source>
        <strain evidence="1">UHER 2000/2452</strain>
    </source>
</reference>
<dbReference type="Pfam" id="PF14105">
    <property type="entry name" value="DUF4278"/>
    <property type="match status" value="1"/>
</dbReference>
<proteinExistence type="predicted"/>